<dbReference type="InterPro" id="IPR010977">
    <property type="entry name" value="Aromatic_deC"/>
</dbReference>
<evidence type="ECO:0000256" key="5">
    <source>
        <dbReference type="ARBA" id="ARBA00022771"/>
    </source>
</evidence>
<dbReference type="FunFam" id="3.40.640.10:FF:000025">
    <property type="entry name" value="Histidine decarboxylase"/>
    <property type="match status" value="1"/>
</dbReference>
<dbReference type="GO" id="GO:0030170">
    <property type="term" value="F:pyridoxal phosphate binding"/>
    <property type="evidence" value="ECO:0007669"/>
    <property type="project" value="InterPro"/>
</dbReference>
<evidence type="ECO:0000313" key="12">
    <source>
        <dbReference type="EMBL" id="CAB0035658.1"/>
    </source>
</evidence>
<accession>A0A6H5IF90</accession>
<feature type="domain" description="C2H2-type" evidence="11">
    <location>
        <begin position="292"/>
        <end position="320"/>
    </location>
</feature>
<dbReference type="Gene3D" id="1.20.1340.10">
    <property type="entry name" value="dopa decarboxylase, N-terminal domain"/>
    <property type="match status" value="1"/>
</dbReference>
<dbReference type="InterPro" id="IPR015421">
    <property type="entry name" value="PyrdxlP-dep_Trfase_major"/>
</dbReference>
<evidence type="ECO:0000256" key="4">
    <source>
        <dbReference type="ARBA" id="ARBA00022737"/>
    </source>
</evidence>
<dbReference type="InterPro" id="IPR036236">
    <property type="entry name" value="Znf_C2H2_sf"/>
</dbReference>
<dbReference type="Pfam" id="PF00282">
    <property type="entry name" value="Pyridoxal_deC"/>
    <property type="match status" value="1"/>
</dbReference>
<reference evidence="12 13" key="1">
    <citation type="submission" date="2020-02" db="EMBL/GenBank/DDBJ databases">
        <authorList>
            <person name="Ferguson B K."/>
        </authorList>
    </citation>
    <scope>NUCLEOTIDE SEQUENCE [LARGE SCALE GENOMIC DNA]</scope>
</reference>
<evidence type="ECO:0000313" key="13">
    <source>
        <dbReference type="Proteomes" id="UP000479190"/>
    </source>
</evidence>
<keyword evidence="8" id="KW-0456">Lyase</keyword>
<dbReference type="InterPro" id="IPR002129">
    <property type="entry name" value="PyrdxlP-dep_de-COase"/>
</dbReference>
<dbReference type="OrthoDB" id="639767at2759"/>
<dbReference type="InterPro" id="IPR015424">
    <property type="entry name" value="PyrdxlP-dep_Trfase"/>
</dbReference>
<feature type="domain" description="C2H2-type" evidence="11">
    <location>
        <begin position="176"/>
        <end position="204"/>
    </location>
</feature>
<evidence type="ECO:0000256" key="8">
    <source>
        <dbReference type="ARBA" id="ARBA00023239"/>
    </source>
</evidence>
<dbReference type="Pfam" id="PF00096">
    <property type="entry name" value="zf-C2H2"/>
    <property type="match status" value="5"/>
</dbReference>
<feature type="domain" description="C2H2-type" evidence="11">
    <location>
        <begin position="321"/>
        <end position="349"/>
    </location>
</feature>
<evidence type="ECO:0000259" key="11">
    <source>
        <dbReference type="PROSITE" id="PS50157"/>
    </source>
</evidence>
<dbReference type="Gene3D" id="3.30.160.60">
    <property type="entry name" value="Classic Zinc Finger"/>
    <property type="match status" value="7"/>
</dbReference>
<feature type="domain" description="C2H2-type" evidence="11">
    <location>
        <begin position="263"/>
        <end position="291"/>
    </location>
</feature>
<dbReference type="SUPFAM" id="SSF53383">
    <property type="entry name" value="PLP-dependent transferases"/>
    <property type="match status" value="1"/>
</dbReference>
<keyword evidence="7 9" id="KW-0663">Pyridoxal phosphate</keyword>
<dbReference type="PANTHER" id="PTHR11999">
    <property type="entry name" value="GROUP II PYRIDOXAL-5-PHOSPHATE DECARBOXYLASE"/>
    <property type="match status" value="1"/>
</dbReference>
<dbReference type="AlphaFoldDB" id="A0A6H5IF90"/>
<feature type="modified residue" description="N6-(pyridoxal phosphate)lysine" evidence="9">
    <location>
        <position position="633"/>
    </location>
</feature>
<keyword evidence="6" id="KW-0862">Zinc</keyword>
<dbReference type="InterPro" id="IPR021115">
    <property type="entry name" value="Pyridoxal-P_BS"/>
</dbReference>
<comment type="cofactor">
    <cofactor evidence="1 9">
        <name>pyridoxal 5'-phosphate</name>
        <dbReference type="ChEBI" id="CHEBI:597326"/>
    </cofactor>
</comment>
<protein>
    <recommendedName>
        <fullName evidence="11">C2H2-type domain-containing protein</fullName>
    </recommendedName>
</protein>
<dbReference type="InterPro" id="IPR013087">
    <property type="entry name" value="Znf_C2H2_type"/>
</dbReference>
<dbReference type="SMART" id="SM00355">
    <property type="entry name" value="ZnF_C2H2"/>
    <property type="match status" value="8"/>
</dbReference>
<evidence type="ECO:0000256" key="2">
    <source>
        <dbReference type="ARBA" id="ARBA00009533"/>
    </source>
</evidence>
<dbReference type="Gene3D" id="3.40.640.10">
    <property type="entry name" value="Type I PLP-dependent aspartate aminotransferase-like (Major domain)"/>
    <property type="match status" value="1"/>
</dbReference>
<organism evidence="12 13">
    <name type="scientific">Trichogramma brassicae</name>
    <dbReference type="NCBI Taxonomy" id="86971"/>
    <lineage>
        <taxon>Eukaryota</taxon>
        <taxon>Metazoa</taxon>
        <taxon>Ecdysozoa</taxon>
        <taxon>Arthropoda</taxon>
        <taxon>Hexapoda</taxon>
        <taxon>Insecta</taxon>
        <taxon>Pterygota</taxon>
        <taxon>Neoptera</taxon>
        <taxon>Endopterygota</taxon>
        <taxon>Hymenoptera</taxon>
        <taxon>Apocrita</taxon>
        <taxon>Proctotrupomorpha</taxon>
        <taxon>Chalcidoidea</taxon>
        <taxon>Trichogrammatidae</taxon>
        <taxon>Trichogramma</taxon>
    </lineage>
</organism>
<dbReference type="SUPFAM" id="SSF57667">
    <property type="entry name" value="beta-beta-alpha zinc fingers"/>
    <property type="match status" value="4"/>
</dbReference>
<feature type="domain" description="C2H2-type" evidence="11">
    <location>
        <begin position="234"/>
        <end position="262"/>
    </location>
</feature>
<keyword evidence="5 10" id="KW-0863">Zinc-finger</keyword>
<dbReference type="FunFam" id="3.30.160.60:FF:000100">
    <property type="entry name" value="Zinc finger 45-like"/>
    <property type="match status" value="2"/>
</dbReference>
<dbReference type="CDD" id="cd06450">
    <property type="entry name" value="DOPA_deC_like"/>
    <property type="match status" value="1"/>
</dbReference>
<gene>
    <name evidence="12" type="ORF">TBRA_LOCUS7546</name>
</gene>
<name>A0A6H5IF90_9HYME</name>
<dbReference type="GO" id="GO:0019752">
    <property type="term" value="P:carboxylic acid metabolic process"/>
    <property type="evidence" value="ECO:0007669"/>
    <property type="project" value="InterPro"/>
</dbReference>
<dbReference type="GO" id="GO:0006520">
    <property type="term" value="P:amino acid metabolic process"/>
    <property type="evidence" value="ECO:0007669"/>
    <property type="project" value="InterPro"/>
</dbReference>
<proteinExistence type="inferred from homology"/>
<feature type="domain" description="C2H2-type" evidence="11">
    <location>
        <begin position="205"/>
        <end position="233"/>
    </location>
</feature>
<keyword evidence="13" id="KW-1185">Reference proteome</keyword>
<dbReference type="GO" id="GO:0005737">
    <property type="term" value="C:cytoplasm"/>
    <property type="evidence" value="ECO:0007669"/>
    <property type="project" value="TreeGrafter"/>
</dbReference>
<dbReference type="InterPro" id="IPR015422">
    <property type="entry name" value="PyrdxlP-dep_Trfase_small"/>
</dbReference>
<dbReference type="GO" id="GO:0006584">
    <property type="term" value="P:catecholamine metabolic process"/>
    <property type="evidence" value="ECO:0007669"/>
    <property type="project" value="TreeGrafter"/>
</dbReference>
<sequence>MASTCICKSASYKVKLVCRSIATRGYHGSVASAISLGESYATEKLEFFVQYAVALYNYAIAKVGKFKGGGPGALTRRTERLDSRLGSWQLLSLLMTPARSQPSPGWHQRTVHEDRNDFPCDKCEKKFGQKCNLLSHQNTVHEGKKNFACDKCEKKFGYKCNLLYHQKAVHEDRKDYVCDNCDKKFGGKSYLLLHHRIVHEDREDFACDDCEKKFKQKSSLLYHQRTVHEGRKNYACVKCEKKFGHKSTLLLHQKAVHDGRKDFACDQCEKKFVLKLDLLRHQKIVHEGRKDYACDNCEKKFGQKVHLLVHQRTVHERRKDFACDKCKKKFGQKSYLFKHQKTVHAGRKDYGCDVLREREVLPNVQPGYLLNLLPKQAPEVPESWKDLVADIENKIMPGITHWNSPHFHAYYPTANSYPAIVGEILSAGIGCIGFSWIASPACTELEMITMDWLGQLLGLPKEFLNSDEGPGGGVLQGSASEATLVGLLASREITVSRIKEHSELDEGTIRSKLVAYTSDQSNSSVEKSGRLGSMLMRLLPTDDNCSLRGETLLKFIKKDIEDGLIPCFVVATLGTTPTCAFDNLDEIGPICKEYNIWLHIDAAYAGAAFVCPEYRYLMSGVQYADSFNFNPHKWLLVNFDCSALWVKDARHLTEAFNVERIYLADNKKGTVPDFRHWQIPLGRRFRALKLWFVLRLYGAEGLRTYIRRTIELANNFRKFIEEDERFEITVESKMGLVCFRLKGENTLTEKLLGKLMARRKIYVIPGAYKDKFLIRFVVCSRYTIQDDIDFAWNEISTQASDIVKSINHQNGETTSIPKLLQKPGEMTKKIKILEMDNDKQNSTFAIE</sequence>
<dbReference type="PRINTS" id="PR00800">
    <property type="entry name" value="YHDCRBOXLASE"/>
</dbReference>
<dbReference type="GO" id="GO:0008270">
    <property type="term" value="F:zinc ion binding"/>
    <property type="evidence" value="ECO:0007669"/>
    <property type="project" value="UniProtKB-KW"/>
</dbReference>
<dbReference type="PROSITE" id="PS50157">
    <property type="entry name" value="ZINC_FINGER_C2H2_2"/>
    <property type="match status" value="8"/>
</dbReference>
<keyword evidence="3" id="KW-0479">Metal-binding</keyword>
<feature type="domain" description="C2H2-type" evidence="11">
    <location>
        <begin position="147"/>
        <end position="175"/>
    </location>
</feature>
<dbReference type="Proteomes" id="UP000479190">
    <property type="component" value="Unassembled WGS sequence"/>
</dbReference>
<evidence type="ECO:0000256" key="9">
    <source>
        <dbReference type="PIRSR" id="PIRSR602129-50"/>
    </source>
</evidence>
<dbReference type="GO" id="GO:0004058">
    <property type="term" value="F:aromatic-L-amino-acid decarboxylase activity"/>
    <property type="evidence" value="ECO:0007669"/>
    <property type="project" value="TreeGrafter"/>
</dbReference>
<dbReference type="PROSITE" id="PS00392">
    <property type="entry name" value="DDC_GAD_HDC_YDC"/>
    <property type="match status" value="1"/>
</dbReference>
<evidence type="ECO:0000256" key="6">
    <source>
        <dbReference type="ARBA" id="ARBA00022833"/>
    </source>
</evidence>
<evidence type="ECO:0000256" key="7">
    <source>
        <dbReference type="ARBA" id="ARBA00022898"/>
    </source>
</evidence>
<dbReference type="PANTHER" id="PTHR11999:SF60">
    <property type="entry name" value="3,4-DIHYDROXYPHENYLACETALDEHYDE SYNTHASE"/>
    <property type="match status" value="1"/>
</dbReference>
<dbReference type="EMBL" id="CADCXV010000795">
    <property type="protein sequence ID" value="CAB0035658.1"/>
    <property type="molecule type" value="Genomic_DNA"/>
</dbReference>
<feature type="domain" description="C2H2-type" evidence="11">
    <location>
        <begin position="118"/>
        <end position="146"/>
    </location>
</feature>
<comment type="similarity">
    <text evidence="2">Belongs to the group II decarboxylase family.</text>
</comment>
<evidence type="ECO:0000256" key="3">
    <source>
        <dbReference type="ARBA" id="ARBA00022723"/>
    </source>
</evidence>
<dbReference type="Gene3D" id="3.90.1150.10">
    <property type="entry name" value="Aspartate Aminotransferase, domain 1"/>
    <property type="match status" value="1"/>
</dbReference>
<dbReference type="PROSITE" id="PS00028">
    <property type="entry name" value="ZINC_FINGER_C2H2_1"/>
    <property type="match status" value="8"/>
</dbReference>
<evidence type="ECO:0000256" key="1">
    <source>
        <dbReference type="ARBA" id="ARBA00001933"/>
    </source>
</evidence>
<keyword evidence="4" id="KW-0677">Repeat</keyword>
<evidence type="ECO:0000256" key="10">
    <source>
        <dbReference type="PROSITE-ProRule" id="PRU00042"/>
    </source>
</evidence>